<evidence type="ECO:0008006" key="3">
    <source>
        <dbReference type="Google" id="ProtNLM"/>
    </source>
</evidence>
<protein>
    <recommendedName>
        <fullName evidence="3">Abi-like protein</fullName>
    </recommendedName>
</protein>
<dbReference type="RefSeq" id="WP_379156975.1">
    <property type="nucleotide sequence ID" value="NZ_JBHSRJ010000006.1"/>
</dbReference>
<organism evidence="1 2">
    <name type="scientific">Nocardioides hankookensis</name>
    <dbReference type="NCBI Taxonomy" id="443157"/>
    <lineage>
        <taxon>Bacteria</taxon>
        <taxon>Bacillati</taxon>
        <taxon>Actinomycetota</taxon>
        <taxon>Actinomycetes</taxon>
        <taxon>Propionibacteriales</taxon>
        <taxon>Nocardioidaceae</taxon>
        <taxon>Nocardioides</taxon>
    </lineage>
</organism>
<gene>
    <name evidence="1" type="ORF">ACFPYL_17280</name>
</gene>
<sequence>MTSTNQTPSSGEARTATIIARLSEPRLGPYLAAAGGNHKDALRLYGWNIDLSGAVYEALHVFEVVLRNALDQQLCTWNATQSDATTGLPHARDWLMDPSRLLKRLLRDDLEKATKRATTALRGSGRAPGHPDVLTQLTFGTWRFLLPDRDPGRRLLWDQALRHGFPHLSVQPRDLVAQVDGVYRLRNRVAHLEPLLAQGAVRAEYNAMRHVLAAIDPTIEQWFTSRQRITAALRARPV</sequence>
<proteinExistence type="predicted"/>
<reference evidence="2" key="1">
    <citation type="journal article" date="2019" name="Int. J. Syst. Evol. Microbiol.">
        <title>The Global Catalogue of Microorganisms (GCM) 10K type strain sequencing project: providing services to taxonomists for standard genome sequencing and annotation.</title>
        <authorList>
            <consortium name="The Broad Institute Genomics Platform"/>
            <consortium name="The Broad Institute Genome Sequencing Center for Infectious Disease"/>
            <person name="Wu L."/>
            <person name="Ma J."/>
        </authorList>
    </citation>
    <scope>NUCLEOTIDE SEQUENCE [LARGE SCALE GENOMIC DNA]</scope>
    <source>
        <strain evidence="2">CCUG 54522</strain>
    </source>
</reference>
<keyword evidence="2" id="KW-1185">Reference proteome</keyword>
<evidence type="ECO:0000313" key="2">
    <source>
        <dbReference type="Proteomes" id="UP001596135"/>
    </source>
</evidence>
<accession>A0ABW1LN10</accession>
<evidence type="ECO:0000313" key="1">
    <source>
        <dbReference type="EMBL" id="MFC6044846.1"/>
    </source>
</evidence>
<name>A0ABW1LN10_9ACTN</name>
<dbReference type="EMBL" id="JBHSRJ010000006">
    <property type="protein sequence ID" value="MFC6044846.1"/>
    <property type="molecule type" value="Genomic_DNA"/>
</dbReference>
<comment type="caution">
    <text evidence="1">The sequence shown here is derived from an EMBL/GenBank/DDBJ whole genome shotgun (WGS) entry which is preliminary data.</text>
</comment>
<dbReference type="Proteomes" id="UP001596135">
    <property type="component" value="Unassembled WGS sequence"/>
</dbReference>